<gene>
    <name evidence="2" type="ORF">IGX34_04655</name>
</gene>
<dbReference type="RefSeq" id="WP_192554537.1">
    <property type="nucleotide sequence ID" value="NZ_JACZZA010000002.1"/>
</dbReference>
<organism evidence="2 3">
    <name type="scientific">Dyella acidiphila</name>
    <dbReference type="NCBI Taxonomy" id="2775866"/>
    <lineage>
        <taxon>Bacteria</taxon>
        <taxon>Pseudomonadati</taxon>
        <taxon>Pseudomonadota</taxon>
        <taxon>Gammaproteobacteria</taxon>
        <taxon>Lysobacterales</taxon>
        <taxon>Rhodanobacteraceae</taxon>
        <taxon>Dyella</taxon>
    </lineage>
</organism>
<proteinExistence type="predicted"/>
<dbReference type="Proteomes" id="UP000651010">
    <property type="component" value="Unassembled WGS sequence"/>
</dbReference>
<comment type="caution">
    <text evidence="2">The sequence shown here is derived from an EMBL/GenBank/DDBJ whole genome shotgun (WGS) entry which is preliminary data.</text>
</comment>
<keyword evidence="3" id="KW-1185">Reference proteome</keyword>
<feature type="chain" id="PRO_5045559341" description="TolC family protein" evidence="1">
    <location>
        <begin position="23"/>
        <end position="269"/>
    </location>
</feature>
<protein>
    <recommendedName>
        <fullName evidence="4">TolC family protein</fullName>
    </recommendedName>
</protein>
<feature type="signal peptide" evidence="1">
    <location>
        <begin position="1"/>
        <end position="22"/>
    </location>
</feature>
<dbReference type="EMBL" id="JACZZA010000002">
    <property type="protein sequence ID" value="MBE1159666.1"/>
    <property type="molecule type" value="Genomic_DNA"/>
</dbReference>
<sequence length="269" mass="28774">MKSWVALLAAVALAFASTSLLATPNQPLQSILSSLQANATPDQYRLFADAIQASPALTAQLNELAASGELTAIKVGEATTLPPSGGPFGGYVSGTIWAFTPAFVQQQAKTRYYDVVMPGDLLGNNMVFALGELAYRTKSAPAIAAGEQALKAQIAQSIAAARQAGQPFNATSFLQQHLALELSNTALGFIQGWNDMLDAAVQENGGNALTLRQTVSLSMNFRYRGVFIRALRAPDHKLNYDNNGRIEPNDANRDALFHALTTMPVYDLQ</sequence>
<keyword evidence="1" id="KW-0732">Signal</keyword>
<reference evidence="2 3" key="1">
    <citation type="submission" date="2020-09" db="EMBL/GenBank/DDBJ databases">
        <title>Dyella sp. 7MK23 isolated from forest soil.</title>
        <authorList>
            <person name="Fu J."/>
        </authorList>
    </citation>
    <scope>NUCLEOTIDE SEQUENCE [LARGE SCALE GENOMIC DNA]</scope>
    <source>
        <strain evidence="2 3">7MK23</strain>
    </source>
</reference>
<name>A0ABR9G6K4_9GAMM</name>
<evidence type="ECO:0000313" key="3">
    <source>
        <dbReference type="Proteomes" id="UP000651010"/>
    </source>
</evidence>
<evidence type="ECO:0000256" key="1">
    <source>
        <dbReference type="SAM" id="SignalP"/>
    </source>
</evidence>
<evidence type="ECO:0008006" key="4">
    <source>
        <dbReference type="Google" id="ProtNLM"/>
    </source>
</evidence>
<evidence type="ECO:0000313" key="2">
    <source>
        <dbReference type="EMBL" id="MBE1159666.1"/>
    </source>
</evidence>
<accession>A0ABR9G6K4</accession>